<dbReference type="PANTHER" id="PTHR24240">
    <property type="entry name" value="OPSIN"/>
    <property type="match status" value="1"/>
</dbReference>
<dbReference type="RefSeq" id="XP_020644326.2">
    <property type="nucleotide sequence ID" value="XM_020788667.2"/>
</dbReference>
<comment type="subcellular location">
    <subcellularLocation>
        <location evidence="1">Membrane</location>
        <topology evidence="1">Multi-pass membrane protein</topology>
    </subcellularLocation>
</comment>
<keyword evidence="10" id="KW-1185">Reference proteome</keyword>
<feature type="transmembrane region" description="Helical" evidence="8">
    <location>
        <begin position="110"/>
        <end position="133"/>
    </location>
</feature>
<evidence type="ECO:0000256" key="2">
    <source>
        <dbReference type="ARBA" id="ARBA00022692"/>
    </source>
</evidence>
<evidence type="ECO:0000256" key="3">
    <source>
        <dbReference type="ARBA" id="ARBA00022989"/>
    </source>
</evidence>
<evidence type="ECO:0000256" key="6">
    <source>
        <dbReference type="ARBA" id="ARBA00023170"/>
    </source>
</evidence>
<protein>
    <submittedName>
        <fullName evidence="11">G protein-coupled receptor 88</fullName>
    </submittedName>
</protein>
<dbReference type="InParanoid" id="A0A6J0T6V1"/>
<evidence type="ECO:0000256" key="4">
    <source>
        <dbReference type="ARBA" id="ARBA00023040"/>
    </source>
</evidence>
<keyword evidence="4" id="KW-0297">G-protein coupled receptor</keyword>
<feature type="domain" description="G-protein coupled receptors family 1 profile" evidence="9">
    <location>
        <begin position="51"/>
        <end position="313"/>
    </location>
</feature>
<organism evidence="10 11">
    <name type="scientific">Pogona vitticeps</name>
    <name type="common">central bearded dragon</name>
    <dbReference type="NCBI Taxonomy" id="103695"/>
    <lineage>
        <taxon>Eukaryota</taxon>
        <taxon>Metazoa</taxon>
        <taxon>Chordata</taxon>
        <taxon>Craniata</taxon>
        <taxon>Vertebrata</taxon>
        <taxon>Euteleostomi</taxon>
        <taxon>Lepidosauria</taxon>
        <taxon>Squamata</taxon>
        <taxon>Bifurcata</taxon>
        <taxon>Unidentata</taxon>
        <taxon>Episquamata</taxon>
        <taxon>Toxicofera</taxon>
        <taxon>Iguania</taxon>
        <taxon>Acrodonta</taxon>
        <taxon>Agamidae</taxon>
        <taxon>Amphibolurinae</taxon>
        <taxon>Pogona</taxon>
    </lineage>
</organism>
<keyword evidence="3 8" id="KW-1133">Transmembrane helix</keyword>
<dbReference type="GO" id="GO:0016020">
    <property type="term" value="C:membrane"/>
    <property type="evidence" value="ECO:0007669"/>
    <property type="project" value="UniProtKB-SubCell"/>
</dbReference>
<dbReference type="PRINTS" id="PR00237">
    <property type="entry name" value="GPCRRHODOPSN"/>
</dbReference>
<dbReference type="InterPro" id="IPR017452">
    <property type="entry name" value="GPCR_Rhodpsn_7TM"/>
</dbReference>
<dbReference type="Proteomes" id="UP001652642">
    <property type="component" value="Chromosome 4"/>
</dbReference>
<feature type="transmembrane region" description="Helical" evidence="8">
    <location>
        <begin position="39"/>
        <end position="60"/>
    </location>
</feature>
<feature type="transmembrane region" description="Helical" evidence="8">
    <location>
        <begin position="196"/>
        <end position="220"/>
    </location>
</feature>
<keyword evidence="7" id="KW-0807">Transducer</keyword>
<dbReference type="CTD" id="54112"/>
<feature type="transmembrane region" description="Helical" evidence="8">
    <location>
        <begin position="72"/>
        <end position="90"/>
    </location>
</feature>
<gene>
    <name evidence="11" type="primary">GPR88</name>
</gene>
<dbReference type="InterPro" id="IPR050125">
    <property type="entry name" value="GPCR_opsins"/>
</dbReference>
<feature type="transmembrane region" description="Helical" evidence="8">
    <location>
        <begin position="261"/>
        <end position="287"/>
    </location>
</feature>
<feature type="transmembrane region" description="Helical" evidence="8">
    <location>
        <begin position="154"/>
        <end position="176"/>
    </location>
</feature>
<evidence type="ECO:0000313" key="11">
    <source>
        <dbReference type="RefSeq" id="XP_020644326.2"/>
    </source>
</evidence>
<dbReference type="GeneID" id="110076492"/>
<evidence type="ECO:0000259" key="9">
    <source>
        <dbReference type="PROSITE" id="PS50262"/>
    </source>
</evidence>
<dbReference type="Pfam" id="PF00001">
    <property type="entry name" value="7tm_1"/>
    <property type="match status" value="1"/>
</dbReference>
<dbReference type="GO" id="GO:0004930">
    <property type="term" value="F:G protein-coupled receptor activity"/>
    <property type="evidence" value="ECO:0007669"/>
    <property type="project" value="UniProtKB-KW"/>
</dbReference>
<sequence length="374" mass="40836">MPNSSSSSSISSTTTSSSRSLHLHLCEEDSVGTRISLSLIYLLLAISGTLSNILVIYLVFTFKKLRTTSNTFIVNGCIADLSVCGLWMPQEAVQGLLPAGSPTAHSEGYRLLRVGLVGLGLIVSLLSHLLVALNRYILITKPPVTYQAVYQRKHTAWMIGLSWGFAFLLALVPPVLQTWLPGQQESRDATISKSSSYTGLLVALAVLSQTVILLHCYMGIVRRVRGSVKRVSVLNFHLLQQLPFPAAPHGPRRVQRRLSSISVLLLCLAFLLATQPLAWISLLGFFFQPMPRGLQLASWLLFCSLSAFNPLLYTWKNEEFRRCLRLVLLPGRDPPAITAGTGASTTALPTVCLPPQELSGLGDKVESMGSLVLQ</sequence>
<evidence type="ECO:0000256" key="5">
    <source>
        <dbReference type="ARBA" id="ARBA00023136"/>
    </source>
</evidence>
<reference evidence="11" key="1">
    <citation type="submission" date="2025-08" db="UniProtKB">
        <authorList>
            <consortium name="RefSeq"/>
        </authorList>
    </citation>
    <scope>IDENTIFICATION</scope>
</reference>
<evidence type="ECO:0000256" key="7">
    <source>
        <dbReference type="ARBA" id="ARBA00023224"/>
    </source>
</evidence>
<dbReference type="CDD" id="cd15211">
    <property type="entry name" value="7tmA_GPR88-like"/>
    <property type="match status" value="1"/>
</dbReference>
<dbReference type="PROSITE" id="PS50262">
    <property type="entry name" value="G_PROTEIN_RECEP_F1_2"/>
    <property type="match status" value="1"/>
</dbReference>
<accession>A0A6J0T6V1</accession>
<dbReference type="InterPro" id="IPR000276">
    <property type="entry name" value="GPCR_Rhodpsn"/>
</dbReference>
<keyword evidence="6 11" id="KW-0675">Receptor</keyword>
<keyword evidence="5 8" id="KW-0472">Membrane</keyword>
<feature type="transmembrane region" description="Helical" evidence="8">
    <location>
        <begin position="293"/>
        <end position="315"/>
    </location>
</feature>
<dbReference type="OrthoDB" id="10039923at2759"/>
<dbReference type="SUPFAM" id="SSF81321">
    <property type="entry name" value="Family A G protein-coupled receptor-like"/>
    <property type="match status" value="1"/>
</dbReference>
<proteinExistence type="predicted"/>
<dbReference type="Gene3D" id="1.20.1070.10">
    <property type="entry name" value="Rhodopsin 7-helix transmembrane proteins"/>
    <property type="match status" value="1"/>
</dbReference>
<dbReference type="AlphaFoldDB" id="A0A6J0T6V1"/>
<keyword evidence="2 8" id="KW-0812">Transmembrane</keyword>
<evidence type="ECO:0000256" key="8">
    <source>
        <dbReference type="SAM" id="Phobius"/>
    </source>
</evidence>
<evidence type="ECO:0000256" key="1">
    <source>
        <dbReference type="ARBA" id="ARBA00004141"/>
    </source>
</evidence>
<dbReference type="KEGG" id="pvt:110076492"/>
<evidence type="ECO:0000313" key="10">
    <source>
        <dbReference type="Proteomes" id="UP001652642"/>
    </source>
</evidence>
<name>A0A6J0T6V1_9SAUR</name>